<dbReference type="PANTHER" id="PTHR11647">
    <property type="entry name" value="HYDRANTOINASE/DIHYDROPYRIMIDINASE FAMILY MEMBER"/>
    <property type="match status" value="1"/>
</dbReference>
<evidence type="ECO:0000256" key="5">
    <source>
        <dbReference type="SAM" id="MobiDB-lite"/>
    </source>
</evidence>
<organism evidence="7 8">
    <name type="scientific">Calicophoron daubneyi</name>
    <name type="common">Rumen fluke</name>
    <name type="synonym">Paramphistomum daubneyi</name>
    <dbReference type="NCBI Taxonomy" id="300641"/>
    <lineage>
        <taxon>Eukaryota</taxon>
        <taxon>Metazoa</taxon>
        <taxon>Spiralia</taxon>
        <taxon>Lophotrochozoa</taxon>
        <taxon>Platyhelminthes</taxon>
        <taxon>Trematoda</taxon>
        <taxon>Digenea</taxon>
        <taxon>Plagiorchiida</taxon>
        <taxon>Pronocephalata</taxon>
        <taxon>Paramphistomoidea</taxon>
        <taxon>Paramphistomidae</taxon>
        <taxon>Calicophoron</taxon>
    </lineage>
</organism>
<feature type="compositionally biased region" description="Polar residues" evidence="5">
    <location>
        <begin position="21"/>
        <end position="31"/>
    </location>
</feature>
<dbReference type="InterPro" id="IPR011059">
    <property type="entry name" value="Metal-dep_hydrolase_composite"/>
</dbReference>
<sequence length="642" mass="68640">MSARREAGAVPPWVMPEAISSKGSNENINPNRRQRSSGDNFPPWGETAPRQLPSPQKKEDVQASVTTPRRCNLAAGDDTSLSEQDSKKEYLLISGGQVVNGDHMQTADVLIADGKIESVGVGIRVKKGTPTIDATELMIFPGGVDIATYIENDRFGFDPKTFLNTTKEALLGGTTTIVDTVICPKGHLPLNTIREIQSKTKGTKLWCNVVYRVGLLEISETILSQMETLVKQKLVNSFLFFVSGSASPAEQSEALSPVELRKAMEKCHQLGVLAVVRTSSKPSSGEVAVEHSEDQEKAEIKATEEILAIAEMTNCPVIISSPHSLNTVEMAAQGRRQFPPIHAYISCAPSVLLPTPLNGMQKPSKFLDYLTTGGITAVSSDQAGTNPYTGSPRLGAIGQRLVAVWESGVPPGYLDASLFVNLTSANAARYSGLYPSKGRVSPGADADLILWPICSLARVGSGRPTMVLLNGKVMAREGKLADSANELIPPITVNNSPVADTDPNPEGDYLAAEPFPSAVYGLVAATDRMKRRHLPNRDSETFSTPSPNAPKADTNLSIPQAAPAKAESRKSPGSEVSQNTPTARNQSGSDSSHMSVRMVHGHRDLYASGFSLSGAQVDDDKPQRSGIRTSQPPGGASRNPLW</sequence>
<dbReference type="EC" id="3.5.2.2" evidence="4"/>
<dbReference type="EMBL" id="CAXLJL010000234">
    <property type="protein sequence ID" value="CAL5134862.1"/>
    <property type="molecule type" value="Genomic_DNA"/>
</dbReference>
<dbReference type="Proteomes" id="UP001497525">
    <property type="component" value="Unassembled WGS sequence"/>
</dbReference>
<dbReference type="PANTHER" id="PTHR11647:SF1">
    <property type="entry name" value="COLLAPSIN RESPONSE MEDIATOR PROTEIN"/>
    <property type="match status" value="1"/>
</dbReference>
<feature type="compositionally biased region" description="Polar residues" evidence="5">
    <location>
        <begin position="574"/>
        <end position="594"/>
    </location>
</feature>
<reference evidence="7" key="1">
    <citation type="submission" date="2024-06" db="EMBL/GenBank/DDBJ databases">
        <authorList>
            <person name="Liu X."/>
            <person name="Lenzi L."/>
            <person name="Haldenby T S."/>
            <person name="Uol C."/>
        </authorList>
    </citation>
    <scope>NUCLEOTIDE SEQUENCE</scope>
</reference>
<feature type="region of interest" description="Disordered" evidence="5">
    <location>
        <begin position="531"/>
        <end position="594"/>
    </location>
</feature>
<feature type="region of interest" description="Disordered" evidence="5">
    <location>
        <begin position="610"/>
        <end position="642"/>
    </location>
</feature>
<dbReference type="Gene3D" id="2.30.40.10">
    <property type="entry name" value="Urease, subunit C, domain 1"/>
    <property type="match status" value="1"/>
</dbReference>
<dbReference type="SUPFAM" id="SSF51338">
    <property type="entry name" value="Composite domain of metallo-dependent hydrolases"/>
    <property type="match status" value="1"/>
</dbReference>
<dbReference type="AlphaFoldDB" id="A0AAV2TBJ7"/>
<accession>A0AAV2TBJ7</accession>
<protein>
    <recommendedName>
        <fullName evidence="4">dihydropyrimidinase</fullName>
        <ecNumber evidence="4">3.5.2.2</ecNumber>
    </recommendedName>
</protein>
<gene>
    <name evidence="7" type="ORF">CDAUBV1_LOCUS8819</name>
</gene>
<dbReference type="InterPro" id="IPR032466">
    <property type="entry name" value="Metal_Hydrolase"/>
</dbReference>
<name>A0AAV2TBJ7_CALDB</name>
<dbReference type="GO" id="GO:0006208">
    <property type="term" value="P:pyrimidine nucleobase catabolic process"/>
    <property type="evidence" value="ECO:0007669"/>
    <property type="project" value="TreeGrafter"/>
</dbReference>
<evidence type="ECO:0000256" key="1">
    <source>
        <dbReference type="ARBA" id="ARBA00001947"/>
    </source>
</evidence>
<dbReference type="GO" id="GO:0005829">
    <property type="term" value="C:cytosol"/>
    <property type="evidence" value="ECO:0007669"/>
    <property type="project" value="TreeGrafter"/>
</dbReference>
<comment type="catalytic activity">
    <reaction evidence="3">
        <text>5,6-dihydrouracil + H2O = 3-(carbamoylamino)propanoate + H(+)</text>
        <dbReference type="Rhea" id="RHEA:16121"/>
        <dbReference type="ChEBI" id="CHEBI:11892"/>
        <dbReference type="ChEBI" id="CHEBI:15377"/>
        <dbReference type="ChEBI" id="CHEBI:15378"/>
        <dbReference type="ChEBI" id="CHEBI:15901"/>
        <dbReference type="EC" id="3.5.2.2"/>
    </reaction>
</comment>
<dbReference type="Gene3D" id="3.20.20.140">
    <property type="entry name" value="Metal-dependent hydrolases"/>
    <property type="match status" value="2"/>
</dbReference>
<dbReference type="InterPro" id="IPR006680">
    <property type="entry name" value="Amidohydro-rel"/>
</dbReference>
<comment type="similarity">
    <text evidence="2">Belongs to the metallo-dependent hydrolases superfamily. Hydantoinase/dihydropyrimidinase family.</text>
</comment>
<evidence type="ECO:0000256" key="2">
    <source>
        <dbReference type="ARBA" id="ARBA00008829"/>
    </source>
</evidence>
<comment type="caution">
    <text evidence="7">The sequence shown here is derived from an EMBL/GenBank/DDBJ whole genome shotgun (WGS) entry which is preliminary data.</text>
</comment>
<evidence type="ECO:0000313" key="8">
    <source>
        <dbReference type="Proteomes" id="UP001497525"/>
    </source>
</evidence>
<feature type="domain" description="Amidohydrolase-related" evidence="6">
    <location>
        <begin position="161"/>
        <end position="473"/>
    </location>
</feature>
<comment type="cofactor">
    <cofactor evidence="1">
        <name>Zn(2+)</name>
        <dbReference type="ChEBI" id="CHEBI:29105"/>
    </cofactor>
</comment>
<evidence type="ECO:0000256" key="4">
    <source>
        <dbReference type="ARBA" id="ARBA00039113"/>
    </source>
</evidence>
<dbReference type="GO" id="GO:0004157">
    <property type="term" value="F:dihydropyrimidinase activity"/>
    <property type="evidence" value="ECO:0007669"/>
    <property type="project" value="UniProtKB-EC"/>
</dbReference>
<dbReference type="InterPro" id="IPR050378">
    <property type="entry name" value="Metallo-dep_Hydrolases_sf"/>
</dbReference>
<evidence type="ECO:0000313" key="7">
    <source>
        <dbReference type="EMBL" id="CAL5134862.1"/>
    </source>
</evidence>
<proteinExistence type="inferred from homology"/>
<evidence type="ECO:0000256" key="3">
    <source>
        <dbReference type="ARBA" id="ARBA00036696"/>
    </source>
</evidence>
<evidence type="ECO:0000259" key="6">
    <source>
        <dbReference type="Pfam" id="PF01979"/>
    </source>
</evidence>
<dbReference type="SUPFAM" id="SSF51556">
    <property type="entry name" value="Metallo-dependent hydrolases"/>
    <property type="match status" value="1"/>
</dbReference>
<feature type="region of interest" description="Disordered" evidence="5">
    <location>
        <begin position="1"/>
        <end position="82"/>
    </location>
</feature>
<dbReference type="Pfam" id="PF01979">
    <property type="entry name" value="Amidohydro_1"/>
    <property type="match status" value="1"/>
</dbReference>